<keyword evidence="3 6" id="KW-0689">Ribosomal protein</keyword>
<evidence type="ECO:0000256" key="8">
    <source>
        <dbReference type="RuleBase" id="RU004414"/>
    </source>
</evidence>
<dbReference type="GO" id="GO:0005840">
    <property type="term" value="C:ribosome"/>
    <property type="evidence" value="ECO:0007669"/>
    <property type="project" value="UniProtKB-KW"/>
</dbReference>
<keyword evidence="4 6" id="KW-0687">Ribonucleoprotein</keyword>
<dbReference type="PROSITE" id="PS00586">
    <property type="entry name" value="RIBOSOMAL_L16_1"/>
    <property type="match status" value="1"/>
</dbReference>
<dbReference type="HAMAP" id="MF_01342">
    <property type="entry name" value="Ribosomal_uL16"/>
    <property type="match status" value="1"/>
</dbReference>
<comment type="subunit">
    <text evidence="6 8">Part of the 50S ribosomal subunit.</text>
</comment>
<accession>A0A1J5FK01</accession>
<sequence length="136" mass="15172">MLAPKKIKHRKWHKSAGTSGSIASRMTKISYGDFALKAMTAGWINARQIEAVRRVLVRYIRKGGKIWVRIFPDKPMTVKGAEVGMGKGKGTVDHYVVSVLPGQVLFEMSGISNEHAKEALNLSSYKLQIKTKFVKK</sequence>
<dbReference type="Gene3D" id="3.90.1170.10">
    <property type="entry name" value="Ribosomal protein L10e/L16"/>
    <property type="match status" value="1"/>
</dbReference>
<dbReference type="InterPro" id="IPR016180">
    <property type="entry name" value="Ribosomal_uL16_dom"/>
</dbReference>
<keyword evidence="6 8" id="KW-0694">RNA-binding</keyword>
<evidence type="ECO:0000256" key="7">
    <source>
        <dbReference type="RuleBase" id="RU004413"/>
    </source>
</evidence>
<dbReference type="GO" id="GO:0000049">
    <property type="term" value="F:tRNA binding"/>
    <property type="evidence" value="ECO:0007669"/>
    <property type="project" value="UniProtKB-KW"/>
</dbReference>
<dbReference type="GO" id="GO:0006412">
    <property type="term" value="P:translation"/>
    <property type="evidence" value="ECO:0007669"/>
    <property type="project" value="UniProtKB-UniRule"/>
</dbReference>
<dbReference type="InterPro" id="IPR020798">
    <property type="entry name" value="Ribosomal_uL16_CS"/>
</dbReference>
<dbReference type="SUPFAM" id="SSF54686">
    <property type="entry name" value="Ribosomal protein L16p/L10e"/>
    <property type="match status" value="1"/>
</dbReference>
<proteinExistence type="inferred from homology"/>
<comment type="caution">
    <text evidence="9">The sequence shown here is derived from an EMBL/GenBank/DDBJ whole genome shotgun (WGS) entry which is preliminary data.</text>
</comment>
<dbReference type="STRING" id="1805236.AUK13_00295"/>
<dbReference type="PANTHER" id="PTHR12220">
    <property type="entry name" value="50S/60S RIBOSOMAL PROTEIN L16"/>
    <property type="match status" value="1"/>
</dbReference>
<evidence type="ECO:0000256" key="2">
    <source>
        <dbReference type="ARBA" id="ARBA00022555"/>
    </source>
</evidence>
<comment type="similarity">
    <text evidence="1 6 7">Belongs to the universal ribosomal protein uL16 family.</text>
</comment>
<dbReference type="CDD" id="cd01433">
    <property type="entry name" value="Ribosomal_L16_L10e"/>
    <property type="match status" value="1"/>
</dbReference>
<evidence type="ECO:0000256" key="4">
    <source>
        <dbReference type="ARBA" id="ARBA00023274"/>
    </source>
</evidence>
<evidence type="ECO:0000256" key="1">
    <source>
        <dbReference type="ARBA" id="ARBA00008931"/>
    </source>
</evidence>
<comment type="function">
    <text evidence="6 8">Binds 23S rRNA and is also seen to make contacts with the A and possibly P site tRNAs.</text>
</comment>
<dbReference type="PRINTS" id="PR00060">
    <property type="entry name" value="RIBOSOMALL16"/>
</dbReference>
<dbReference type="InterPro" id="IPR000114">
    <property type="entry name" value="Ribosomal_uL16_bact-type"/>
</dbReference>
<protein>
    <recommendedName>
        <fullName evidence="5 6">Large ribosomal subunit protein uL16</fullName>
    </recommendedName>
</protein>
<dbReference type="GO" id="GO:1990904">
    <property type="term" value="C:ribonucleoprotein complex"/>
    <property type="evidence" value="ECO:0007669"/>
    <property type="project" value="UniProtKB-KW"/>
</dbReference>
<dbReference type="GO" id="GO:0019843">
    <property type="term" value="F:rRNA binding"/>
    <property type="evidence" value="ECO:0007669"/>
    <property type="project" value="UniProtKB-UniRule"/>
</dbReference>
<dbReference type="Pfam" id="PF00252">
    <property type="entry name" value="Ribosomal_L16"/>
    <property type="match status" value="1"/>
</dbReference>
<dbReference type="Proteomes" id="UP000183922">
    <property type="component" value="Unassembled WGS sequence"/>
</dbReference>
<dbReference type="GO" id="GO:0003735">
    <property type="term" value="F:structural constituent of ribosome"/>
    <property type="evidence" value="ECO:0007669"/>
    <property type="project" value="InterPro"/>
</dbReference>
<evidence type="ECO:0000313" key="9">
    <source>
        <dbReference type="EMBL" id="OIP56767.1"/>
    </source>
</evidence>
<dbReference type="EMBL" id="MNYR01000006">
    <property type="protein sequence ID" value="OIP56767.1"/>
    <property type="molecule type" value="Genomic_DNA"/>
</dbReference>
<gene>
    <name evidence="6" type="primary">rplP</name>
    <name evidence="9" type="ORF">AUK13_00295</name>
</gene>
<name>A0A1J5FK01_9BACT</name>
<evidence type="ECO:0000256" key="3">
    <source>
        <dbReference type="ARBA" id="ARBA00022980"/>
    </source>
</evidence>
<reference evidence="9 10" key="1">
    <citation type="journal article" date="2016" name="Environ. Microbiol.">
        <title>Genomic resolution of a cold subsurface aquifer community provides metabolic insights for novel microbes adapted to high CO concentrations.</title>
        <authorList>
            <person name="Probst A.J."/>
            <person name="Castelle C.J."/>
            <person name="Singh A."/>
            <person name="Brown C.T."/>
            <person name="Anantharaman K."/>
            <person name="Sharon I."/>
            <person name="Hug L.A."/>
            <person name="Burstein D."/>
            <person name="Emerson J.B."/>
            <person name="Thomas B.C."/>
            <person name="Banfield J.F."/>
        </authorList>
    </citation>
    <scope>NUCLEOTIDE SEQUENCE [LARGE SCALE GENOMIC DNA]</scope>
    <source>
        <strain evidence="9">CG2_30_39_24</strain>
    </source>
</reference>
<dbReference type="PANTHER" id="PTHR12220:SF13">
    <property type="entry name" value="LARGE RIBOSOMAL SUBUNIT PROTEIN UL16M"/>
    <property type="match status" value="1"/>
</dbReference>
<keyword evidence="2 6" id="KW-0820">tRNA-binding</keyword>
<keyword evidence="6 8" id="KW-0699">rRNA-binding</keyword>
<dbReference type="InterPro" id="IPR047873">
    <property type="entry name" value="Ribosomal_uL16"/>
</dbReference>
<organism evidence="9 10">
    <name type="scientific">Candidatus Kuenenbacteria bacterium CG2_30_39_24</name>
    <dbReference type="NCBI Taxonomy" id="1805236"/>
    <lineage>
        <taxon>Bacteria</taxon>
        <taxon>Candidatus Kueneniibacteriota</taxon>
    </lineage>
</organism>
<evidence type="ECO:0000256" key="5">
    <source>
        <dbReference type="ARBA" id="ARBA00035198"/>
    </source>
</evidence>
<dbReference type="AlphaFoldDB" id="A0A1J5FK01"/>
<evidence type="ECO:0000256" key="6">
    <source>
        <dbReference type="HAMAP-Rule" id="MF_01342"/>
    </source>
</evidence>
<dbReference type="NCBIfam" id="TIGR01164">
    <property type="entry name" value="rplP_bact"/>
    <property type="match status" value="1"/>
</dbReference>
<dbReference type="FunFam" id="3.90.1170.10:FF:000001">
    <property type="entry name" value="50S ribosomal protein L16"/>
    <property type="match status" value="1"/>
</dbReference>
<evidence type="ECO:0000313" key="10">
    <source>
        <dbReference type="Proteomes" id="UP000183922"/>
    </source>
</evidence>
<dbReference type="InterPro" id="IPR036920">
    <property type="entry name" value="Ribosomal_uL16_sf"/>
</dbReference>